<organism evidence="2 3">
    <name type="scientific">Diploptera punctata</name>
    <name type="common">Pacific beetle cockroach</name>
    <dbReference type="NCBI Taxonomy" id="6984"/>
    <lineage>
        <taxon>Eukaryota</taxon>
        <taxon>Metazoa</taxon>
        <taxon>Ecdysozoa</taxon>
        <taxon>Arthropoda</taxon>
        <taxon>Hexapoda</taxon>
        <taxon>Insecta</taxon>
        <taxon>Pterygota</taxon>
        <taxon>Neoptera</taxon>
        <taxon>Polyneoptera</taxon>
        <taxon>Dictyoptera</taxon>
        <taxon>Blattodea</taxon>
        <taxon>Blaberoidea</taxon>
        <taxon>Blaberidae</taxon>
        <taxon>Diplopterinae</taxon>
        <taxon>Diploptera</taxon>
    </lineage>
</organism>
<reference evidence="2" key="1">
    <citation type="journal article" date="2023" name="IScience">
        <title>Live-bearing cockroach genome reveals convergent evolutionary mechanisms linked to viviparity in insects and beyond.</title>
        <authorList>
            <person name="Fouks B."/>
            <person name="Harrison M.C."/>
            <person name="Mikhailova A.A."/>
            <person name="Marchal E."/>
            <person name="English S."/>
            <person name="Carruthers M."/>
            <person name="Jennings E.C."/>
            <person name="Chiamaka E.L."/>
            <person name="Frigard R.A."/>
            <person name="Pippel M."/>
            <person name="Attardo G.M."/>
            <person name="Benoit J.B."/>
            <person name="Bornberg-Bauer E."/>
            <person name="Tobe S.S."/>
        </authorList>
    </citation>
    <scope>NUCLEOTIDE SEQUENCE</scope>
    <source>
        <strain evidence="2">Stay&amp;Tobe</strain>
    </source>
</reference>
<reference evidence="2" key="2">
    <citation type="submission" date="2023-05" db="EMBL/GenBank/DDBJ databases">
        <authorList>
            <person name="Fouks B."/>
        </authorList>
    </citation>
    <scope>NUCLEOTIDE SEQUENCE</scope>
    <source>
        <strain evidence="2">Stay&amp;Tobe</strain>
        <tissue evidence="2">Testes</tissue>
    </source>
</reference>
<feature type="coiled-coil region" evidence="1">
    <location>
        <begin position="659"/>
        <end position="693"/>
    </location>
</feature>
<proteinExistence type="predicted"/>
<comment type="caution">
    <text evidence="2">The sequence shown here is derived from an EMBL/GenBank/DDBJ whole genome shotgun (WGS) entry which is preliminary data.</text>
</comment>
<feature type="coiled-coil region" evidence="1">
    <location>
        <begin position="399"/>
        <end position="547"/>
    </location>
</feature>
<evidence type="ECO:0000256" key="1">
    <source>
        <dbReference type="SAM" id="Coils"/>
    </source>
</evidence>
<gene>
    <name evidence="2" type="ORF">L9F63_012510</name>
</gene>
<sequence length="704" mass="81694">MLYGSAVVFLKKLSEWMFVEMHIYVETSNDMRISVQQWRASIGRWTTGGVVRSNINSAVTTSPQLYLLLVLLVLLVIGGVEMNPGPVQTFNKMKGFADISGSHYEIKMSALLFLRAIQTREEFQIASNMESADLSIISTGGKLFCFSELFDSFPTYKTILSAAVSSENVTESAELLEVVQKLCQHSEGKCHCTVSWKQSHSFKSWRVKLTSRVTLLAELVPPVVQLAHQMVTAVEFLQQVILESKCRMLAEVFCDDADHFCRTGEVRLPPSLDVLLLYEQFIDKKLRVHFEKLYGNLVKTVMLQMEIDNKKHQGQDKIGIVTHIRCDHCDLLKKFKFEKTYCKIRIFQFDQICAEMWTAQKGRHKIVDLLLPLTSLDSTDVESVICAIERVEEEKKTSCESYERRNVDLETKIKNLEEEMKHLLNSNNNNKVYELECENQELKERLQETCDEISQLHEQVRMICTKNQELQREIAELQEINCMQKQELSANTNIIETLREEQVFLKSELDSLKNRPQDDKKRGNSIFAEVEDKRQSMKKTLENAVLKYRKMKKHYAEKCSEVSKLKADFVYMSEKCEEIETDMKKEDLNLIESYKSHIKILEKQIEELKNSKPIVFPNDDKAAFKSMQTYVEFCRKEKDKVKCELEDQYMKALFSNETLHTAQRELHKMEVRLMQSKAKITQLEAKIQENQGRSDEEIDLASIE</sequence>
<keyword evidence="1" id="KW-0175">Coiled coil</keyword>
<evidence type="ECO:0000313" key="2">
    <source>
        <dbReference type="EMBL" id="KAJ9596471.1"/>
    </source>
</evidence>
<dbReference type="Proteomes" id="UP001233999">
    <property type="component" value="Unassembled WGS sequence"/>
</dbReference>
<name>A0AAD8ENB2_DIPPU</name>
<keyword evidence="3" id="KW-1185">Reference proteome</keyword>
<protein>
    <submittedName>
        <fullName evidence="2">Uncharacterized protein</fullName>
    </submittedName>
</protein>
<evidence type="ECO:0000313" key="3">
    <source>
        <dbReference type="Proteomes" id="UP001233999"/>
    </source>
</evidence>
<dbReference type="AlphaFoldDB" id="A0AAD8ENB2"/>
<dbReference type="EMBL" id="JASPKZ010001987">
    <property type="protein sequence ID" value="KAJ9596471.1"/>
    <property type="molecule type" value="Genomic_DNA"/>
</dbReference>
<accession>A0AAD8ENB2</accession>